<sequence length="449" mass="50107">MRGRFEFMSLLFDAYPTCKPSGINWLGDVSTYWKVRRRAGAGGGGVVKCASGSSGWKEFRSSMGIQQCILCGRTLTSANSDREHTIPNAIGGRKTVTEFICRSCNNKTGTNRDAELAGQLQSLSLLLGIKRQQGDVKPKRFPTSSGGEVELHVDGKMTTVKPSHEITTEGNTTQLKIRARSTKELRKLLRGWQRKYPALKNRSMADLMSAVQTRSYYSPDLIDITLEFGGEKSGRSLVKSAMSLVFDAGIDPRECNLALDYLTQDNAQPCFGYSYDKDRDLVVNRPVGRPFHCVYVKGDSNSGTILGYVELYSLQRMVLCLSDSYSGRDFQNLYAIDPVKGEEILIDIDLSLPMSEIRSAFDYEKYDIDVRLSAVDSLFGYVVEENFKRERERVVKDAVASAIEDSDAEPGEDLSDDQAHQITEKIMEKSIPFIQYNAERFLNASSPPT</sequence>
<accession>A0A6B0YYC9</accession>
<dbReference type="Pfam" id="PF14279">
    <property type="entry name" value="HNH_5"/>
    <property type="match status" value="1"/>
</dbReference>
<keyword evidence="2" id="KW-0540">Nuclease</keyword>
<evidence type="ECO:0000313" key="2">
    <source>
        <dbReference type="EMBL" id="MXY95195.1"/>
    </source>
</evidence>
<organism evidence="2">
    <name type="scientific">Caldilineaceae bacterium SB0664_bin_27</name>
    <dbReference type="NCBI Taxonomy" id="2605260"/>
    <lineage>
        <taxon>Bacteria</taxon>
        <taxon>Bacillati</taxon>
        <taxon>Chloroflexota</taxon>
        <taxon>Caldilineae</taxon>
        <taxon>Caldilineales</taxon>
        <taxon>Caldilineaceae</taxon>
    </lineage>
</organism>
<dbReference type="GO" id="GO:0004519">
    <property type="term" value="F:endonuclease activity"/>
    <property type="evidence" value="ECO:0007669"/>
    <property type="project" value="UniProtKB-KW"/>
</dbReference>
<gene>
    <name evidence="2" type="ORF">F4Y42_17270</name>
</gene>
<name>A0A6B0YYC9_9CHLR</name>
<comment type="caution">
    <text evidence="2">The sequence shown here is derived from an EMBL/GenBank/DDBJ whole genome shotgun (WGS) entry which is preliminary data.</text>
</comment>
<keyword evidence="2" id="KW-0255">Endonuclease</keyword>
<dbReference type="AlphaFoldDB" id="A0A6B0YYC9"/>
<dbReference type="EMBL" id="VXRG01000139">
    <property type="protein sequence ID" value="MXY95195.1"/>
    <property type="molecule type" value="Genomic_DNA"/>
</dbReference>
<proteinExistence type="predicted"/>
<protein>
    <submittedName>
        <fullName evidence="2">HNH endonuclease</fullName>
    </submittedName>
</protein>
<dbReference type="Gene3D" id="1.10.30.50">
    <property type="match status" value="1"/>
</dbReference>
<evidence type="ECO:0000259" key="1">
    <source>
        <dbReference type="Pfam" id="PF14279"/>
    </source>
</evidence>
<feature type="domain" description="HNH endonuclease 5" evidence="1">
    <location>
        <begin position="68"/>
        <end position="119"/>
    </location>
</feature>
<dbReference type="InterPro" id="IPR029471">
    <property type="entry name" value="HNH_5"/>
</dbReference>
<reference evidence="2" key="1">
    <citation type="submission" date="2019-09" db="EMBL/GenBank/DDBJ databases">
        <title>Characterisation of the sponge microbiome using genome-centric metagenomics.</title>
        <authorList>
            <person name="Engelberts J.P."/>
            <person name="Robbins S.J."/>
            <person name="De Goeij J.M."/>
            <person name="Aranda M."/>
            <person name="Bell S.C."/>
            <person name="Webster N.S."/>
        </authorList>
    </citation>
    <scope>NUCLEOTIDE SEQUENCE</scope>
    <source>
        <strain evidence="2">SB0664_bin_27</strain>
    </source>
</reference>
<keyword evidence="2" id="KW-0378">Hydrolase</keyword>